<evidence type="ECO:0000259" key="1">
    <source>
        <dbReference type="Pfam" id="PF19898"/>
    </source>
</evidence>
<accession>A0A2V1IMC4</accession>
<dbReference type="RefSeq" id="WP_107033374.1">
    <property type="nucleotide sequence ID" value="NZ_PUEC01000046.1"/>
</dbReference>
<evidence type="ECO:0000313" key="2">
    <source>
        <dbReference type="EMBL" id="PWB00332.1"/>
    </source>
</evidence>
<organism evidence="2 3">
    <name type="scientific">Duncaniella muris</name>
    <dbReference type="NCBI Taxonomy" id="2094150"/>
    <lineage>
        <taxon>Bacteria</taxon>
        <taxon>Pseudomonadati</taxon>
        <taxon>Bacteroidota</taxon>
        <taxon>Bacteroidia</taxon>
        <taxon>Bacteroidales</taxon>
        <taxon>Muribaculaceae</taxon>
        <taxon>Duncaniella</taxon>
    </lineage>
</organism>
<dbReference type="EMBL" id="PUEC01000046">
    <property type="protein sequence ID" value="PWB00332.1"/>
    <property type="molecule type" value="Genomic_DNA"/>
</dbReference>
<dbReference type="Pfam" id="PF19898">
    <property type="entry name" value="DUF6371"/>
    <property type="match status" value="1"/>
</dbReference>
<proteinExistence type="predicted"/>
<sequence length="261" mass="29680">MSRIDDAMVAATMRGYDRNNLFAFVAAIIGSEEAQRLMEMYRVGSSKHWQGATVFWQISADGNVRGGKIMLYDRLTGHRVQEPFPHINWVHSVLKLPDFKLTQCFFGEHLLPHIRDKPVAIVESEKTAILATHYLPQYLWLATGGKCSCLNREAIKALRGREVMLVPDLNATDDWRKKLTLFDDSGINATLFESLEQMATYEQREQGLDIADFLIAEQTPHGILEQMMQRNPALRQLVDALKLELVGIEDYKPSESSLKSE</sequence>
<feature type="domain" description="DUF6371" evidence="1">
    <location>
        <begin position="19"/>
        <end position="169"/>
    </location>
</feature>
<dbReference type="Proteomes" id="UP000244905">
    <property type="component" value="Unassembled WGS sequence"/>
</dbReference>
<dbReference type="GeneID" id="82527262"/>
<keyword evidence="3" id="KW-1185">Reference proteome</keyword>
<reference evidence="3" key="1">
    <citation type="submission" date="2018-02" db="EMBL/GenBank/DDBJ databases">
        <authorList>
            <person name="Clavel T."/>
            <person name="Strowig T."/>
        </authorList>
    </citation>
    <scope>NUCLEOTIDE SEQUENCE [LARGE SCALE GENOMIC DNA]</scope>
    <source>
        <strain evidence="3">DSM 103720</strain>
    </source>
</reference>
<dbReference type="AlphaFoldDB" id="A0A2V1IMC4"/>
<evidence type="ECO:0000313" key="3">
    <source>
        <dbReference type="Proteomes" id="UP000244905"/>
    </source>
</evidence>
<protein>
    <recommendedName>
        <fullName evidence="1">DUF6371 domain-containing protein</fullName>
    </recommendedName>
</protein>
<gene>
    <name evidence="2" type="ORF">C5O23_13140</name>
</gene>
<comment type="caution">
    <text evidence="2">The sequence shown here is derived from an EMBL/GenBank/DDBJ whole genome shotgun (WGS) entry which is preliminary data.</text>
</comment>
<name>A0A2V1IMC4_9BACT</name>
<dbReference type="InterPro" id="IPR045951">
    <property type="entry name" value="DUF6371"/>
</dbReference>